<protein>
    <submittedName>
        <fullName evidence="1">Uncharacterized protein</fullName>
    </submittedName>
</protein>
<gene>
    <name evidence="1" type="ORF">Pint_05478</name>
</gene>
<evidence type="ECO:0000313" key="1">
    <source>
        <dbReference type="EMBL" id="KAJ0044958.1"/>
    </source>
</evidence>
<proteinExistence type="predicted"/>
<reference evidence="2" key="1">
    <citation type="journal article" date="2023" name="G3 (Bethesda)">
        <title>Genome assembly and association tests identify interacting loci associated with vigor, precocity, and sex in interspecific pistachio rootstocks.</title>
        <authorList>
            <person name="Palmer W."/>
            <person name="Jacygrad E."/>
            <person name="Sagayaradj S."/>
            <person name="Cavanaugh K."/>
            <person name="Han R."/>
            <person name="Bertier L."/>
            <person name="Beede B."/>
            <person name="Kafkas S."/>
            <person name="Golino D."/>
            <person name="Preece J."/>
            <person name="Michelmore R."/>
        </authorList>
    </citation>
    <scope>NUCLEOTIDE SEQUENCE [LARGE SCALE GENOMIC DNA]</scope>
</reference>
<sequence length="519" mass="58744">MEATAGVAATRGGGSLPMPSSRKEWRAVSDHHPVRNVSDEELEQSKLGQSDERTIYEQGREPADVDFCSITVDGNLGNDLLQQRLHSVARQREELQHLEIELRAQMIARTEIMEMQNSFESQIKEHSNAAAKLQEQLLEREQNIHELERKMEEKERELHAIKLDSEAAWAKEDLFREQTKELATFRRERDHSEAERAQHIKQIHDLQEHIQEKERQLIELQEQNRAAQETIIYKDEQLREAQAWVARVQLQSTTNQSLQAELRERTEQFNHLWLGCQRQFAEMERLHLHTIQQLQHELADARERSGTFTDESRISQKNSKDVPQFGQNNGSQLDANGGGTMNSSAGPLPNGNSDNAASFASSGNASTQPYLPPGQVPALHSFIMHQQGVPHSLPSHVPQSHVGHFHSMPAMSSLQQWQNQQVSSNENLIFISILENCCVMFVRSLLQAVPEGSQISASSQQPPSQTDQHLLRSGAKYEYDMSINEQTLHSGYLDVHISQGTEPDSVISSSTAEAQVLCF</sequence>
<evidence type="ECO:0000313" key="2">
    <source>
        <dbReference type="Proteomes" id="UP001163603"/>
    </source>
</evidence>
<dbReference type="Proteomes" id="UP001163603">
    <property type="component" value="Chromosome 3"/>
</dbReference>
<comment type="caution">
    <text evidence="1">The sequence shown here is derived from an EMBL/GenBank/DDBJ whole genome shotgun (WGS) entry which is preliminary data.</text>
</comment>
<keyword evidence="2" id="KW-1185">Reference proteome</keyword>
<dbReference type="EMBL" id="CM047738">
    <property type="protein sequence ID" value="KAJ0044958.1"/>
    <property type="molecule type" value="Genomic_DNA"/>
</dbReference>
<accession>A0ACC0Z3Q2</accession>
<name>A0ACC0Z3Q2_9ROSI</name>
<organism evidence="1 2">
    <name type="scientific">Pistacia integerrima</name>
    <dbReference type="NCBI Taxonomy" id="434235"/>
    <lineage>
        <taxon>Eukaryota</taxon>
        <taxon>Viridiplantae</taxon>
        <taxon>Streptophyta</taxon>
        <taxon>Embryophyta</taxon>
        <taxon>Tracheophyta</taxon>
        <taxon>Spermatophyta</taxon>
        <taxon>Magnoliopsida</taxon>
        <taxon>eudicotyledons</taxon>
        <taxon>Gunneridae</taxon>
        <taxon>Pentapetalae</taxon>
        <taxon>rosids</taxon>
        <taxon>malvids</taxon>
        <taxon>Sapindales</taxon>
        <taxon>Anacardiaceae</taxon>
        <taxon>Pistacia</taxon>
    </lineage>
</organism>